<feature type="region of interest" description="Disordered" evidence="1">
    <location>
        <begin position="1"/>
        <end position="22"/>
    </location>
</feature>
<name>A0A8J4DR08_9ACTN</name>
<dbReference type="Proteomes" id="UP000619260">
    <property type="component" value="Unassembled WGS sequence"/>
</dbReference>
<dbReference type="AlphaFoldDB" id="A0A8J4DR08"/>
<accession>A0A8J4DR08</accession>
<comment type="caution">
    <text evidence="2">The sequence shown here is derived from an EMBL/GenBank/DDBJ whole genome shotgun (WGS) entry which is preliminary data.</text>
</comment>
<protein>
    <submittedName>
        <fullName evidence="2">Uncharacterized protein</fullName>
    </submittedName>
</protein>
<organism evidence="2 3">
    <name type="scientific">Virgisporangium aliadipatigenens</name>
    <dbReference type="NCBI Taxonomy" id="741659"/>
    <lineage>
        <taxon>Bacteria</taxon>
        <taxon>Bacillati</taxon>
        <taxon>Actinomycetota</taxon>
        <taxon>Actinomycetes</taxon>
        <taxon>Micromonosporales</taxon>
        <taxon>Micromonosporaceae</taxon>
        <taxon>Virgisporangium</taxon>
    </lineage>
</organism>
<dbReference type="EMBL" id="BOPF01000014">
    <property type="protein sequence ID" value="GIJ47139.1"/>
    <property type="molecule type" value="Genomic_DNA"/>
</dbReference>
<reference evidence="2" key="1">
    <citation type="submission" date="2021-01" db="EMBL/GenBank/DDBJ databases">
        <title>Whole genome shotgun sequence of Virgisporangium aliadipatigenens NBRC 105644.</title>
        <authorList>
            <person name="Komaki H."/>
            <person name="Tamura T."/>
        </authorList>
    </citation>
    <scope>NUCLEOTIDE SEQUENCE</scope>
    <source>
        <strain evidence="2">NBRC 105644</strain>
    </source>
</reference>
<evidence type="ECO:0000256" key="1">
    <source>
        <dbReference type="SAM" id="MobiDB-lite"/>
    </source>
</evidence>
<evidence type="ECO:0000313" key="3">
    <source>
        <dbReference type="Proteomes" id="UP000619260"/>
    </source>
</evidence>
<sequence length="98" mass="9916">MGKAGASDPRVPHVHRHGSCGSYAGTAIGGSMDGAFGGDLAAPTSTSGCPRRCPTPAPTPWVRVQRLAANVITTGGDRGMQEYGLRPRARSTAVAAAV</sequence>
<gene>
    <name evidence="2" type="ORF">Val02_40250</name>
</gene>
<feature type="region of interest" description="Disordered" evidence="1">
    <location>
        <begin position="34"/>
        <end position="57"/>
    </location>
</feature>
<keyword evidence="3" id="KW-1185">Reference proteome</keyword>
<proteinExistence type="predicted"/>
<evidence type="ECO:0000313" key="2">
    <source>
        <dbReference type="EMBL" id="GIJ47139.1"/>
    </source>
</evidence>